<dbReference type="RefSeq" id="WP_096992979.1">
    <property type="nucleotide sequence ID" value="NZ_JBHSII010000006.1"/>
</dbReference>
<protein>
    <recommendedName>
        <fullName evidence="3">Integrating conjugative element protein, PFL_4695 family</fullName>
    </recommendedName>
</protein>
<reference evidence="2" key="1">
    <citation type="submission" date="2016-06" db="EMBL/GenBank/DDBJ databases">
        <authorList>
            <person name="Rodrigo-Torres L."/>
            <person name="Arahal R.D."/>
            <person name="Lucena T."/>
        </authorList>
    </citation>
    <scope>NUCLEOTIDE SEQUENCE [LARGE SCALE GENOMIC DNA]</scope>
    <source>
        <strain evidence="2">CECT8203</strain>
    </source>
</reference>
<name>A0A240EID5_9VIBR</name>
<dbReference type="Proteomes" id="UP000219336">
    <property type="component" value="Unassembled WGS sequence"/>
</dbReference>
<accession>A0A240EID5</accession>
<dbReference type="OrthoDB" id="8560395at2"/>
<evidence type="ECO:0008006" key="3">
    <source>
        <dbReference type="Google" id="ProtNLM"/>
    </source>
</evidence>
<gene>
    <name evidence="1" type="ORF">VTH8203_01350</name>
</gene>
<evidence type="ECO:0000313" key="2">
    <source>
        <dbReference type="Proteomes" id="UP000219336"/>
    </source>
</evidence>
<dbReference type="InterPro" id="IPR021300">
    <property type="entry name" value="Integr_conj_element_PFL4695"/>
</dbReference>
<evidence type="ECO:0000313" key="1">
    <source>
        <dbReference type="EMBL" id="SNX47735.1"/>
    </source>
</evidence>
<dbReference type="NCBIfam" id="TIGR03765">
    <property type="entry name" value="ICE_PFL_4695"/>
    <property type="match status" value="1"/>
</dbReference>
<dbReference type="EMBL" id="OANU01000012">
    <property type="protein sequence ID" value="SNX47735.1"/>
    <property type="molecule type" value="Genomic_DNA"/>
</dbReference>
<keyword evidence="2" id="KW-1185">Reference proteome</keyword>
<sequence>MKRTTQLTTILLLTIATNAYSDIVRRDTVVTYSHSIGHETAKPSSHDSLPPKKPELTDAELKAVVLEEAKSLNRVLRSSTMTVLNGYKNGKPDLVVLASNEENSQPVGEVVRVDQLEEAEKRKRQMAELAQLERFKKGVVTKEELERSALRSIFPVTTALKPTRLPSRVIKLSPEQAKHVTRPIAVIGADDYSLQWFRMNIGAIRRHNAAVVVTQVNSLTDFQAIKKYAPDIEMQPVDAGLFLQNVGVSVYPIIVTNQGAIQ</sequence>
<organism evidence="1 2">
    <name type="scientific">Vibrio thalassae</name>
    <dbReference type="NCBI Taxonomy" id="1243014"/>
    <lineage>
        <taxon>Bacteria</taxon>
        <taxon>Pseudomonadati</taxon>
        <taxon>Pseudomonadota</taxon>
        <taxon>Gammaproteobacteria</taxon>
        <taxon>Vibrionales</taxon>
        <taxon>Vibrionaceae</taxon>
        <taxon>Vibrio</taxon>
    </lineage>
</organism>
<dbReference type="Pfam" id="PF11072">
    <property type="entry name" value="DUF2859"/>
    <property type="match status" value="1"/>
</dbReference>
<proteinExistence type="predicted"/>
<dbReference type="AlphaFoldDB" id="A0A240EID5"/>